<feature type="compositionally biased region" description="Polar residues" evidence="1">
    <location>
        <begin position="113"/>
        <end position="123"/>
    </location>
</feature>
<dbReference type="RefSeq" id="XP_002782219.1">
    <property type="nucleotide sequence ID" value="XM_002782173.1"/>
</dbReference>
<sequence>MAAMGLINRLSLSGLIDPIAGTCFMGSLIDLGFGRDGTSRCRYGLDCLLVELFAAVTDGRIPDCSLRSPTNQRSPMLESILTRFSGFAPPPPPVFATSAKGKGKGKGSVVKLYSTSSPTTESATKSDIKQQ</sequence>
<dbReference type="GeneID" id="9059807"/>
<evidence type="ECO:0000256" key="1">
    <source>
        <dbReference type="SAM" id="MobiDB-lite"/>
    </source>
</evidence>
<organism evidence="3">
    <name type="scientific">Perkinsus marinus (strain ATCC 50983 / TXsc)</name>
    <dbReference type="NCBI Taxonomy" id="423536"/>
    <lineage>
        <taxon>Eukaryota</taxon>
        <taxon>Sar</taxon>
        <taxon>Alveolata</taxon>
        <taxon>Perkinsozoa</taxon>
        <taxon>Perkinsea</taxon>
        <taxon>Perkinsida</taxon>
        <taxon>Perkinsidae</taxon>
        <taxon>Perkinsus</taxon>
    </lineage>
</organism>
<feature type="region of interest" description="Disordered" evidence="1">
    <location>
        <begin position="93"/>
        <end position="131"/>
    </location>
</feature>
<proteinExistence type="predicted"/>
<reference evidence="2 3" key="1">
    <citation type="submission" date="2008-07" db="EMBL/GenBank/DDBJ databases">
        <authorList>
            <person name="El-Sayed N."/>
            <person name="Caler E."/>
            <person name="Inman J."/>
            <person name="Amedeo P."/>
            <person name="Hass B."/>
            <person name="Wortman J."/>
        </authorList>
    </citation>
    <scope>NUCLEOTIDE SEQUENCE [LARGE SCALE GENOMIC DNA]</scope>
    <source>
        <strain evidence="3">ATCC 50983 / TXsc</strain>
    </source>
</reference>
<dbReference type="Proteomes" id="UP000007800">
    <property type="component" value="Unassembled WGS sequence"/>
</dbReference>
<evidence type="ECO:0000313" key="3">
    <source>
        <dbReference type="Proteomes" id="UP000007800"/>
    </source>
</evidence>
<keyword evidence="3" id="KW-1185">Reference proteome</keyword>
<evidence type="ECO:0000313" key="2">
    <source>
        <dbReference type="EMBL" id="EER14014.1"/>
    </source>
</evidence>
<name>C5KNC0_PERM5</name>
<dbReference type="AlphaFoldDB" id="C5KNC0"/>
<protein>
    <submittedName>
        <fullName evidence="2">Uncharacterized protein</fullName>
    </submittedName>
</protein>
<accession>C5KNC0</accession>
<dbReference type="InParanoid" id="C5KNC0"/>
<dbReference type="EMBL" id="GG674598">
    <property type="protein sequence ID" value="EER14014.1"/>
    <property type="molecule type" value="Genomic_DNA"/>
</dbReference>
<gene>
    <name evidence="2" type="ORF">Pmar_PMAR005459</name>
</gene>